<sequence>MPITRITLGQGYSEARLQQISALLHQTLAAEFAVPVDDCFQLIELLPASQRIYNRYYLSEGRSEDFILFQITAGRPRSRQQKQRFYQQLCASLHSTLGIDPDDVMVIIQFNSSEEWSFSGGRMLAEVMS</sequence>
<organism evidence="1 2">
    <name type="scientific">Pantoea brenneri</name>
    <dbReference type="NCBI Taxonomy" id="472694"/>
    <lineage>
        <taxon>Bacteria</taxon>
        <taxon>Pseudomonadati</taxon>
        <taxon>Pseudomonadota</taxon>
        <taxon>Gammaproteobacteria</taxon>
        <taxon>Enterobacterales</taxon>
        <taxon>Erwiniaceae</taxon>
        <taxon>Pantoea</taxon>
    </lineage>
</organism>
<dbReference type="GeneID" id="57346299"/>
<reference evidence="1 2" key="1">
    <citation type="submission" date="2020-05" db="EMBL/GenBank/DDBJ databases">
        <title>Whole Genome Sequences of Enterobacteriales Associated with the International Space Station.</title>
        <authorList>
            <person name="Bharadwaj A."/>
            <person name="Daudu R."/>
            <person name="Singh N."/>
            <person name="Wood J."/>
            <person name="Debieu M."/>
            <person name="Mason C."/>
            <person name="Wang C."/>
            <person name="Venkateswaran K."/>
        </authorList>
    </citation>
    <scope>NUCLEOTIDE SEQUENCE [LARGE SCALE GENOMIC DNA]</scope>
    <source>
        <strain evidence="1 2">IF5SW-B1</strain>
    </source>
</reference>
<dbReference type="Pfam" id="PF14552">
    <property type="entry name" value="Tautomerase_2"/>
    <property type="match status" value="1"/>
</dbReference>
<dbReference type="SUPFAM" id="SSF55331">
    <property type="entry name" value="Tautomerase/MIF"/>
    <property type="match status" value="1"/>
</dbReference>
<dbReference type="EMBL" id="JABWPM010000016">
    <property type="protein sequence ID" value="NUY97654.1"/>
    <property type="molecule type" value="Genomic_DNA"/>
</dbReference>
<evidence type="ECO:0000313" key="2">
    <source>
        <dbReference type="Proteomes" id="UP000566985"/>
    </source>
</evidence>
<comment type="caution">
    <text evidence="1">The sequence shown here is derived from an EMBL/GenBank/DDBJ whole genome shotgun (WGS) entry which is preliminary data.</text>
</comment>
<dbReference type="PANTHER" id="PTHR38460:SF1">
    <property type="entry name" value="TAUTOMERASE YOLI-RELATED"/>
    <property type="match status" value="1"/>
</dbReference>
<dbReference type="AlphaFoldDB" id="A0A7Y6NFT3"/>
<protein>
    <submittedName>
        <fullName evidence="1">Tautomerase family protein</fullName>
    </submittedName>
</protein>
<dbReference type="PANTHER" id="PTHR38460">
    <property type="entry name" value="TAUTOMERASE YOLI-RELATED"/>
    <property type="match status" value="1"/>
</dbReference>
<accession>A0A7Y6NFT3</accession>
<proteinExistence type="predicted"/>
<gene>
    <name evidence="1" type="ORF">HU668_14460</name>
</gene>
<dbReference type="Proteomes" id="UP000566985">
    <property type="component" value="Unassembled WGS sequence"/>
</dbReference>
<name>A0A7Y6NFT3_9GAMM</name>
<evidence type="ECO:0000313" key="1">
    <source>
        <dbReference type="EMBL" id="NUY97654.1"/>
    </source>
</evidence>
<dbReference type="RefSeq" id="WP_069729621.1">
    <property type="nucleotide sequence ID" value="NZ_JABWPE010000016.1"/>
</dbReference>
<dbReference type="Gene3D" id="3.30.429.10">
    <property type="entry name" value="Macrophage Migration Inhibitory Factor"/>
    <property type="match status" value="1"/>
</dbReference>
<dbReference type="InterPro" id="IPR037479">
    <property type="entry name" value="Tauto_MSAD"/>
</dbReference>
<dbReference type="InterPro" id="IPR014347">
    <property type="entry name" value="Tautomerase/MIF_sf"/>
</dbReference>